<organism evidence="2 3">
    <name type="scientific">miscellaneous Crenarchaeota group-1 archaeon SG8-32-3</name>
    <dbReference type="NCBI Taxonomy" id="1685125"/>
    <lineage>
        <taxon>Archaea</taxon>
        <taxon>Candidatus Bathyarchaeota</taxon>
        <taxon>MCG-1</taxon>
    </lineage>
</organism>
<evidence type="ECO:0000313" key="2">
    <source>
        <dbReference type="EMBL" id="KON32082.1"/>
    </source>
</evidence>
<comment type="caution">
    <text evidence="2">The sequence shown here is derived from an EMBL/GenBank/DDBJ whole genome shotgun (WGS) entry which is preliminary data.</text>
</comment>
<protein>
    <submittedName>
        <fullName evidence="2">Uncharacterized protein</fullName>
    </submittedName>
</protein>
<name>A0A0M0BU00_9ARCH</name>
<feature type="coiled-coil region" evidence="1">
    <location>
        <begin position="57"/>
        <end position="91"/>
    </location>
</feature>
<gene>
    <name evidence="2" type="ORF">AC478_01315</name>
</gene>
<proteinExistence type="predicted"/>
<accession>A0A0M0BU00</accession>
<evidence type="ECO:0000256" key="1">
    <source>
        <dbReference type="SAM" id="Coils"/>
    </source>
</evidence>
<keyword evidence="1" id="KW-0175">Coiled coil</keyword>
<dbReference type="Proteomes" id="UP000054016">
    <property type="component" value="Unassembled WGS sequence"/>
</dbReference>
<reference evidence="3" key="1">
    <citation type="submission" date="2015-06" db="EMBL/GenBank/DDBJ databases">
        <title>New insights into the roles of widespread benthic archaea in carbon and nitrogen cycling.</title>
        <authorList>
            <person name="Lazar C.S."/>
            <person name="Baker B.J."/>
            <person name="Seitz K.W."/>
            <person name="Hyde A.S."/>
            <person name="Dick G.J."/>
            <person name="Hinrichs K.-U."/>
            <person name="Teske A.P."/>
        </authorList>
    </citation>
    <scope>NUCLEOTIDE SEQUENCE [LARGE SCALE GENOMIC DNA]</scope>
</reference>
<dbReference type="AlphaFoldDB" id="A0A0M0BU00"/>
<dbReference type="EMBL" id="LFWV01000012">
    <property type="protein sequence ID" value="KON32082.1"/>
    <property type="molecule type" value="Genomic_DNA"/>
</dbReference>
<sequence length="98" mass="11437">MYEKNTDNWQEEYVCSSEEPFEQKEVDMLTMLESLGGEERALVAEKSKLVTMEESLRQRAICEIEGKQQRIKNLKYEIPELRQRCEALAKALGIPVQK</sequence>
<evidence type="ECO:0000313" key="3">
    <source>
        <dbReference type="Proteomes" id="UP000054016"/>
    </source>
</evidence>